<dbReference type="InterPro" id="IPR036397">
    <property type="entry name" value="RNaseH_sf"/>
</dbReference>
<evidence type="ECO:0000313" key="2">
    <source>
        <dbReference type="EMBL" id="KAK9778956.1"/>
    </source>
</evidence>
<dbReference type="InterPro" id="IPR012337">
    <property type="entry name" value="RNaseH-like_sf"/>
</dbReference>
<sequence>MANTLISKTAELATFVSSISPSSTLYLDMEGNSLGRHGTITLFTILVHPQGVVKIIDVLLLGESSFHTDARNDADAFWALYQVSLTGVLDVQLLENASRIGGKTYLHGLEKAIKFDLRLGYLELDRWTRRKNSIRNLMSSNVFAVRPVSDEVAQYCVNDVTYLPRLHDLYMERISVEWPRKVEEESSRWAAEAHSATYEPRSATKAVGPWRAGGERHVLTREEELEKELEALEDLRIEILSRGYFGCESDDDWYNDGPTSCRDVINNEDYYYYYDD</sequence>
<dbReference type="SUPFAM" id="SSF53098">
    <property type="entry name" value="Ribonuclease H-like"/>
    <property type="match status" value="1"/>
</dbReference>
<keyword evidence="3" id="KW-1185">Reference proteome</keyword>
<dbReference type="PANTHER" id="PTHR43040">
    <property type="entry name" value="RIBONUCLEASE D"/>
    <property type="match status" value="1"/>
</dbReference>
<name>A0ABR2XYU2_9PEZI</name>
<organism evidence="2 3">
    <name type="scientific">Seiridium cardinale</name>
    <dbReference type="NCBI Taxonomy" id="138064"/>
    <lineage>
        <taxon>Eukaryota</taxon>
        <taxon>Fungi</taxon>
        <taxon>Dikarya</taxon>
        <taxon>Ascomycota</taxon>
        <taxon>Pezizomycotina</taxon>
        <taxon>Sordariomycetes</taxon>
        <taxon>Xylariomycetidae</taxon>
        <taxon>Amphisphaeriales</taxon>
        <taxon>Sporocadaceae</taxon>
        <taxon>Seiridium</taxon>
    </lineage>
</organism>
<dbReference type="EMBL" id="JARVKM010000013">
    <property type="protein sequence ID" value="KAK9778956.1"/>
    <property type="molecule type" value="Genomic_DNA"/>
</dbReference>
<evidence type="ECO:0000313" key="3">
    <source>
        <dbReference type="Proteomes" id="UP001465668"/>
    </source>
</evidence>
<reference evidence="2 3" key="1">
    <citation type="submission" date="2024-02" db="EMBL/GenBank/DDBJ databases">
        <title>First draft genome assembly of two strains of Seiridium cardinale.</title>
        <authorList>
            <person name="Emiliani G."/>
            <person name="Scali E."/>
        </authorList>
    </citation>
    <scope>NUCLEOTIDE SEQUENCE [LARGE SCALE GENOMIC DNA]</scope>
    <source>
        <strain evidence="2 3">BM-138-000479</strain>
    </source>
</reference>
<feature type="coiled-coil region" evidence="1">
    <location>
        <begin position="215"/>
        <end position="242"/>
    </location>
</feature>
<comment type="caution">
    <text evidence="2">The sequence shown here is derived from an EMBL/GenBank/DDBJ whole genome shotgun (WGS) entry which is preliminary data.</text>
</comment>
<gene>
    <name evidence="2" type="ORF">SCAR479_04192</name>
</gene>
<dbReference type="Proteomes" id="UP001465668">
    <property type="component" value="Unassembled WGS sequence"/>
</dbReference>
<protein>
    <submittedName>
        <fullName evidence="2">Ribonuclease H-like domain-containing protein</fullName>
    </submittedName>
</protein>
<evidence type="ECO:0000256" key="1">
    <source>
        <dbReference type="SAM" id="Coils"/>
    </source>
</evidence>
<dbReference type="PANTHER" id="PTHR43040:SF1">
    <property type="entry name" value="RIBONUCLEASE D"/>
    <property type="match status" value="1"/>
</dbReference>
<keyword evidence="1" id="KW-0175">Coiled coil</keyword>
<accession>A0ABR2XYU2</accession>
<dbReference type="Gene3D" id="3.30.420.10">
    <property type="entry name" value="Ribonuclease H-like superfamily/Ribonuclease H"/>
    <property type="match status" value="1"/>
</dbReference>
<proteinExistence type="predicted"/>